<comment type="caution">
    <text evidence="2">The sequence shown here is derived from an EMBL/GenBank/DDBJ whole genome shotgun (WGS) entry which is preliminary data.</text>
</comment>
<proteinExistence type="predicted"/>
<keyword evidence="3" id="KW-1185">Reference proteome</keyword>
<name>A0A4S4DX49_CAMSN</name>
<protein>
    <submittedName>
        <fullName evidence="2">Uncharacterized protein</fullName>
    </submittedName>
</protein>
<organism evidence="2 3">
    <name type="scientific">Camellia sinensis var. sinensis</name>
    <name type="common">China tea</name>
    <dbReference type="NCBI Taxonomy" id="542762"/>
    <lineage>
        <taxon>Eukaryota</taxon>
        <taxon>Viridiplantae</taxon>
        <taxon>Streptophyta</taxon>
        <taxon>Embryophyta</taxon>
        <taxon>Tracheophyta</taxon>
        <taxon>Spermatophyta</taxon>
        <taxon>Magnoliopsida</taxon>
        <taxon>eudicotyledons</taxon>
        <taxon>Gunneridae</taxon>
        <taxon>Pentapetalae</taxon>
        <taxon>asterids</taxon>
        <taxon>Ericales</taxon>
        <taxon>Theaceae</taxon>
        <taxon>Camellia</taxon>
    </lineage>
</organism>
<feature type="region of interest" description="Disordered" evidence="1">
    <location>
        <begin position="1"/>
        <end position="30"/>
    </location>
</feature>
<dbReference type="EMBL" id="SDRB02009678">
    <property type="protein sequence ID" value="THG07942.1"/>
    <property type="molecule type" value="Genomic_DNA"/>
</dbReference>
<reference evidence="2 3" key="1">
    <citation type="journal article" date="2018" name="Proc. Natl. Acad. Sci. U.S.A.">
        <title>Draft genome sequence of Camellia sinensis var. sinensis provides insights into the evolution of the tea genome and tea quality.</title>
        <authorList>
            <person name="Wei C."/>
            <person name="Yang H."/>
            <person name="Wang S."/>
            <person name="Zhao J."/>
            <person name="Liu C."/>
            <person name="Gao L."/>
            <person name="Xia E."/>
            <person name="Lu Y."/>
            <person name="Tai Y."/>
            <person name="She G."/>
            <person name="Sun J."/>
            <person name="Cao H."/>
            <person name="Tong W."/>
            <person name="Gao Q."/>
            <person name="Li Y."/>
            <person name="Deng W."/>
            <person name="Jiang X."/>
            <person name="Wang W."/>
            <person name="Chen Q."/>
            <person name="Zhang S."/>
            <person name="Li H."/>
            <person name="Wu J."/>
            <person name="Wang P."/>
            <person name="Li P."/>
            <person name="Shi C."/>
            <person name="Zheng F."/>
            <person name="Jian J."/>
            <person name="Huang B."/>
            <person name="Shan D."/>
            <person name="Shi M."/>
            <person name="Fang C."/>
            <person name="Yue Y."/>
            <person name="Li F."/>
            <person name="Li D."/>
            <person name="Wei S."/>
            <person name="Han B."/>
            <person name="Jiang C."/>
            <person name="Yin Y."/>
            <person name="Xia T."/>
            <person name="Zhang Z."/>
            <person name="Bennetzen J.L."/>
            <person name="Zhao S."/>
            <person name="Wan X."/>
        </authorList>
    </citation>
    <scope>NUCLEOTIDE SEQUENCE [LARGE SCALE GENOMIC DNA]</scope>
    <source>
        <strain evidence="3">cv. Shuchazao</strain>
        <tissue evidence="2">Leaf</tissue>
    </source>
</reference>
<evidence type="ECO:0000256" key="1">
    <source>
        <dbReference type="SAM" id="MobiDB-lite"/>
    </source>
</evidence>
<dbReference type="AlphaFoldDB" id="A0A4S4DX49"/>
<evidence type="ECO:0000313" key="3">
    <source>
        <dbReference type="Proteomes" id="UP000306102"/>
    </source>
</evidence>
<accession>A0A4S4DX49</accession>
<gene>
    <name evidence="2" type="ORF">TEA_007579</name>
</gene>
<sequence length="120" mass="13814">MRKLRVIYSDPDATDCSSDEEEDESRRDKKSIGLKRVIHQIDLDESIPCESKRRRVKWTTLCSEDSGGLELKQSSHISNCEEFNSRLMELGSLIIDNNGFLLGEFSRLDDLWICDMKGDN</sequence>
<dbReference type="Proteomes" id="UP000306102">
    <property type="component" value="Unassembled WGS sequence"/>
</dbReference>
<evidence type="ECO:0000313" key="2">
    <source>
        <dbReference type="EMBL" id="THG07942.1"/>
    </source>
</evidence>